<dbReference type="EMBL" id="CP136894">
    <property type="protein sequence ID" value="WOL07873.1"/>
    <property type="molecule type" value="Genomic_DNA"/>
</dbReference>
<feature type="chain" id="PRO_5042994147" evidence="1">
    <location>
        <begin position="19"/>
        <end position="308"/>
    </location>
</feature>
<accession>A0AAQ3QG14</accession>
<organism evidence="2 3">
    <name type="scientific">Canna indica</name>
    <name type="common">Indian-shot</name>
    <dbReference type="NCBI Taxonomy" id="4628"/>
    <lineage>
        <taxon>Eukaryota</taxon>
        <taxon>Viridiplantae</taxon>
        <taxon>Streptophyta</taxon>
        <taxon>Embryophyta</taxon>
        <taxon>Tracheophyta</taxon>
        <taxon>Spermatophyta</taxon>
        <taxon>Magnoliopsida</taxon>
        <taxon>Liliopsida</taxon>
        <taxon>Zingiberales</taxon>
        <taxon>Cannaceae</taxon>
        <taxon>Canna</taxon>
    </lineage>
</organism>
<name>A0AAQ3QG14_9LILI</name>
<dbReference type="Proteomes" id="UP001327560">
    <property type="component" value="Chromosome 5"/>
</dbReference>
<proteinExistence type="predicted"/>
<reference evidence="2 3" key="1">
    <citation type="submission" date="2023-10" db="EMBL/GenBank/DDBJ databases">
        <title>Chromosome-scale genome assembly provides insights into flower coloration mechanisms of Canna indica.</title>
        <authorList>
            <person name="Li C."/>
        </authorList>
    </citation>
    <scope>NUCLEOTIDE SEQUENCE [LARGE SCALE GENOMIC DNA]</scope>
    <source>
        <tissue evidence="2">Flower</tissue>
    </source>
</reference>
<evidence type="ECO:0000313" key="2">
    <source>
        <dbReference type="EMBL" id="WOL07873.1"/>
    </source>
</evidence>
<evidence type="ECO:0000313" key="3">
    <source>
        <dbReference type="Proteomes" id="UP001327560"/>
    </source>
</evidence>
<keyword evidence="3" id="KW-1185">Reference proteome</keyword>
<keyword evidence="1" id="KW-0732">Signal</keyword>
<evidence type="ECO:0000256" key="1">
    <source>
        <dbReference type="SAM" id="SignalP"/>
    </source>
</evidence>
<dbReference type="AlphaFoldDB" id="A0AAQ3QG14"/>
<sequence>MRLCLLVARLLLPRLLEMRFLVNLHFPIGSLKMSQLVVQASPPEEMPLLQGSPEVGPLCRWHNFYVRTRHASWRVASAYCMRDLLAFVFEVDNGVAGVSSAPPDAGSCSDTPVTLYDVPSAATGLLVRASNAGDMAGGACSPSNLMGQVGICSEAAGDASCKGKAPVLSRGSARGSPPGQGGSPKWQACALYSAYGGSFASLVNLGNYFTSSSIPSSALSHPLLPPTLRPLVPLINLLGISLLPFLPQLLSRGLLSLMIAHLAGVRSLLNPLLPPPPPPSDAGRSKRSCPFEDLGLLPSSSDSNMVLL</sequence>
<protein>
    <submittedName>
        <fullName evidence="2">Uncharacterized protein</fullName>
    </submittedName>
</protein>
<feature type="signal peptide" evidence="1">
    <location>
        <begin position="1"/>
        <end position="18"/>
    </location>
</feature>
<gene>
    <name evidence="2" type="ORF">Cni_G16622</name>
</gene>